<dbReference type="STRING" id="128944.AWM75_06170"/>
<dbReference type="KEGG" id="auh:AWM75_06170"/>
<organism evidence="1 2">
    <name type="scientific">Aerococcus urinaehominis</name>
    <dbReference type="NCBI Taxonomy" id="128944"/>
    <lineage>
        <taxon>Bacteria</taxon>
        <taxon>Bacillati</taxon>
        <taxon>Bacillota</taxon>
        <taxon>Bacilli</taxon>
        <taxon>Lactobacillales</taxon>
        <taxon>Aerococcaceae</taxon>
        <taxon>Aerococcus</taxon>
    </lineage>
</organism>
<dbReference type="EMBL" id="CP014163">
    <property type="protein sequence ID" value="AMB99590.1"/>
    <property type="molecule type" value="Genomic_DNA"/>
</dbReference>
<evidence type="ECO:0000313" key="2">
    <source>
        <dbReference type="Proteomes" id="UP000062260"/>
    </source>
</evidence>
<evidence type="ECO:0008006" key="3">
    <source>
        <dbReference type="Google" id="ProtNLM"/>
    </source>
</evidence>
<reference evidence="1 2" key="1">
    <citation type="journal article" date="2016" name="Genome Announc.">
        <title>Complete Genome Sequences of Aerococcus christensenii CCUG 28831T, Aerococcus sanguinicola CCUG 43001T, Aerococcus urinae CCUG 36881T, Aerococcus urinaeequi CCUG 28094T, Aerococcus urinaehominis CCUG 42038 BT, and Aerococcus viridans CCUG 4311T.</title>
        <authorList>
            <person name="Carkaci D."/>
            <person name="Dargis R."/>
            <person name="Nielsen X.C."/>
            <person name="Skovgaard O."/>
            <person name="Fuursted K."/>
            <person name="Christensen J.J."/>
        </authorList>
    </citation>
    <scope>NUCLEOTIDE SEQUENCE [LARGE SCALE GENOMIC DNA]</scope>
    <source>
        <strain evidence="1 2">CCUG42038B</strain>
    </source>
</reference>
<reference evidence="2" key="2">
    <citation type="submission" date="2016-01" db="EMBL/GenBank/DDBJ databases">
        <title>Six Aerococcus type strain genome sequencing and assembly using PacBio and Illumina Hiseq.</title>
        <authorList>
            <person name="Carkaci D."/>
            <person name="Dargis R."/>
            <person name="Nielsen X.C."/>
            <person name="Skovgaard O."/>
            <person name="Fuursted K."/>
            <person name="Christensen J.J."/>
        </authorList>
    </citation>
    <scope>NUCLEOTIDE SEQUENCE [LARGE SCALE GENOMIC DNA]</scope>
    <source>
        <strain evidence="2">CCUG42038B</strain>
    </source>
</reference>
<gene>
    <name evidence="1" type="ORF">AWM75_06170</name>
</gene>
<dbReference type="PROSITE" id="PS51257">
    <property type="entry name" value="PROKAR_LIPOPROTEIN"/>
    <property type="match status" value="1"/>
</dbReference>
<name>A0A0X8FLP3_9LACT</name>
<dbReference type="Proteomes" id="UP000062260">
    <property type="component" value="Chromosome"/>
</dbReference>
<proteinExistence type="predicted"/>
<accession>A0A0X8FLP3</accession>
<sequence>MDNFFKKRNDNAYFLSAALFACGLIIGGAAAALLVDRYYDQPANGKEVLDQVKAIFEADGPIEGSWIELEPVQAVRYNQKQAVYYGGISRKEAGQLVQYEFIADAQQGQIIDIYKI</sequence>
<keyword evidence="2" id="KW-1185">Reference proteome</keyword>
<dbReference type="AlphaFoldDB" id="A0A0X8FLP3"/>
<protein>
    <recommendedName>
        <fullName evidence="3">PepSY domain-containing protein</fullName>
    </recommendedName>
</protein>
<dbReference type="OrthoDB" id="2989832at2"/>
<dbReference type="RefSeq" id="WP_067979644.1">
    <property type="nucleotide sequence ID" value="NZ_CP014163.1"/>
</dbReference>
<evidence type="ECO:0000313" key="1">
    <source>
        <dbReference type="EMBL" id="AMB99590.1"/>
    </source>
</evidence>